<evidence type="ECO:0000256" key="3">
    <source>
        <dbReference type="ARBA" id="ARBA00022723"/>
    </source>
</evidence>
<evidence type="ECO:0000256" key="7">
    <source>
        <dbReference type="PIRSR" id="PIRSR601765-1"/>
    </source>
</evidence>
<feature type="binding site" evidence="7">
    <location>
        <position position="139"/>
    </location>
    <ligand>
        <name>Zn(2+)</name>
        <dbReference type="ChEBI" id="CHEBI:29105"/>
    </ligand>
</feature>
<dbReference type="InterPro" id="IPR036874">
    <property type="entry name" value="Carbonic_anhydrase_sf"/>
</dbReference>
<feature type="binding site" evidence="7">
    <location>
        <position position="86"/>
    </location>
    <ligand>
        <name>Zn(2+)</name>
        <dbReference type="ChEBI" id="CHEBI:29105"/>
    </ligand>
</feature>
<evidence type="ECO:0000313" key="9">
    <source>
        <dbReference type="EMBL" id="KAK9864555.1"/>
    </source>
</evidence>
<keyword evidence="4 7" id="KW-0862">Zinc</keyword>
<dbReference type="Pfam" id="PF00484">
    <property type="entry name" value="Pro_CA"/>
    <property type="match status" value="1"/>
</dbReference>
<dbReference type="Gene3D" id="3.40.1050.10">
    <property type="entry name" value="Carbonic anhydrase"/>
    <property type="match status" value="1"/>
</dbReference>
<feature type="binding site" evidence="7">
    <location>
        <position position="142"/>
    </location>
    <ligand>
        <name>Zn(2+)</name>
        <dbReference type="ChEBI" id="CHEBI:29105"/>
    </ligand>
</feature>
<dbReference type="InterPro" id="IPR015892">
    <property type="entry name" value="Carbonic_anhydrase_CS"/>
</dbReference>
<dbReference type="GO" id="GO:0008270">
    <property type="term" value="F:zinc ion binding"/>
    <property type="evidence" value="ECO:0007669"/>
    <property type="project" value="UniProtKB-UniRule"/>
</dbReference>
<dbReference type="PROSITE" id="PS00704">
    <property type="entry name" value="PROK_CO2_ANHYDRASE_1"/>
    <property type="match status" value="1"/>
</dbReference>
<evidence type="ECO:0000313" key="10">
    <source>
        <dbReference type="Proteomes" id="UP001485043"/>
    </source>
</evidence>
<organism evidence="9 10">
    <name type="scientific">Apatococcus fuscideae</name>
    <dbReference type="NCBI Taxonomy" id="2026836"/>
    <lineage>
        <taxon>Eukaryota</taxon>
        <taxon>Viridiplantae</taxon>
        <taxon>Chlorophyta</taxon>
        <taxon>core chlorophytes</taxon>
        <taxon>Trebouxiophyceae</taxon>
        <taxon>Chlorellales</taxon>
        <taxon>Chlorellaceae</taxon>
        <taxon>Apatococcus</taxon>
    </lineage>
</organism>
<evidence type="ECO:0000256" key="8">
    <source>
        <dbReference type="RuleBase" id="RU003956"/>
    </source>
</evidence>
<proteinExistence type="inferred from homology"/>
<dbReference type="EC" id="4.2.1.1" evidence="2 8"/>
<protein>
    <recommendedName>
        <fullName evidence="2 8">Carbonic anhydrase</fullName>
        <ecNumber evidence="2 8">4.2.1.1</ecNumber>
    </recommendedName>
    <alternativeName>
        <fullName evidence="8">Carbonate dehydratase</fullName>
    </alternativeName>
</protein>
<comment type="catalytic activity">
    <reaction evidence="6 8">
        <text>hydrogencarbonate + H(+) = CO2 + H2O</text>
        <dbReference type="Rhea" id="RHEA:10748"/>
        <dbReference type="ChEBI" id="CHEBI:15377"/>
        <dbReference type="ChEBI" id="CHEBI:15378"/>
        <dbReference type="ChEBI" id="CHEBI:16526"/>
        <dbReference type="ChEBI" id="CHEBI:17544"/>
        <dbReference type="EC" id="4.2.1.1"/>
    </reaction>
</comment>
<comment type="function">
    <text evidence="8">Reversible hydration of carbon dioxide.</text>
</comment>
<dbReference type="SUPFAM" id="SSF53056">
    <property type="entry name" value="beta-carbonic anhydrase, cab"/>
    <property type="match status" value="1"/>
</dbReference>
<evidence type="ECO:0000256" key="4">
    <source>
        <dbReference type="ARBA" id="ARBA00022833"/>
    </source>
</evidence>
<gene>
    <name evidence="9" type="ORF">WJX84_011300</name>
</gene>
<accession>A0AAW1T636</accession>
<keyword evidence="3 7" id="KW-0479">Metal-binding</keyword>
<dbReference type="AlphaFoldDB" id="A0AAW1T636"/>
<keyword evidence="10" id="KW-1185">Reference proteome</keyword>
<dbReference type="SMART" id="SM00947">
    <property type="entry name" value="Pro_CA"/>
    <property type="match status" value="1"/>
</dbReference>
<dbReference type="PANTHER" id="PTHR11002">
    <property type="entry name" value="CARBONIC ANHYDRASE"/>
    <property type="match status" value="1"/>
</dbReference>
<dbReference type="EMBL" id="JALJOV010000340">
    <property type="protein sequence ID" value="KAK9864555.1"/>
    <property type="molecule type" value="Genomic_DNA"/>
</dbReference>
<comment type="caution">
    <text evidence="9">The sequence shown here is derived from an EMBL/GenBank/DDBJ whole genome shotgun (WGS) entry which is preliminary data.</text>
</comment>
<dbReference type="InterPro" id="IPR001765">
    <property type="entry name" value="Carbonic_anhydrase"/>
</dbReference>
<evidence type="ECO:0000256" key="6">
    <source>
        <dbReference type="ARBA" id="ARBA00048348"/>
    </source>
</evidence>
<dbReference type="GO" id="GO:0015976">
    <property type="term" value="P:carbon utilization"/>
    <property type="evidence" value="ECO:0007669"/>
    <property type="project" value="InterPro"/>
</dbReference>
<sequence length="255" mass="26776">MFARPIGIGHSLLIAEGLCSCSCKVHLGKMVQTATVSRTKAETALTDLLQGNKRYQQGNLQRCVFNKDRFEQLKTGQAPPAVVLSCSDSRVPPEMVLDQGLGDVFVIRVAGNVLDENVLGSMLFSLQHLGSRLVIVLGHSKCGACTAAQGAYIAAQSAPGQTKATDPISNLLSPIVDCCGHLAKSAGAGASPEDLKKILPVPAVVAENTIQVATVTLKALEKNLGNSDILGEVLVVSAVYDLDDGSVKVLHQQHA</sequence>
<dbReference type="GO" id="GO:0004089">
    <property type="term" value="F:carbonate dehydratase activity"/>
    <property type="evidence" value="ECO:0007669"/>
    <property type="project" value="UniProtKB-UniRule"/>
</dbReference>
<evidence type="ECO:0000256" key="1">
    <source>
        <dbReference type="ARBA" id="ARBA00006217"/>
    </source>
</evidence>
<dbReference type="PANTHER" id="PTHR11002:SF76">
    <property type="entry name" value="CARBONIC ANHYDRASE"/>
    <property type="match status" value="1"/>
</dbReference>
<comment type="cofactor">
    <cofactor evidence="7">
        <name>Zn(2+)</name>
        <dbReference type="ChEBI" id="CHEBI:29105"/>
    </cofactor>
    <text evidence="7">Binds 1 zinc ion per subunit.</text>
</comment>
<evidence type="ECO:0000256" key="2">
    <source>
        <dbReference type="ARBA" id="ARBA00012925"/>
    </source>
</evidence>
<reference evidence="9 10" key="1">
    <citation type="journal article" date="2024" name="Nat. Commun.">
        <title>Phylogenomics reveals the evolutionary origins of lichenization in chlorophyte algae.</title>
        <authorList>
            <person name="Puginier C."/>
            <person name="Libourel C."/>
            <person name="Otte J."/>
            <person name="Skaloud P."/>
            <person name="Haon M."/>
            <person name="Grisel S."/>
            <person name="Petersen M."/>
            <person name="Berrin J.G."/>
            <person name="Delaux P.M."/>
            <person name="Dal Grande F."/>
            <person name="Keller J."/>
        </authorList>
    </citation>
    <scope>NUCLEOTIDE SEQUENCE [LARGE SCALE GENOMIC DNA]</scope>
    <source>
        <strain evidence="9 10">SAG 2523</strain>
    </source>
</reference>
<dbReference type="Proteomes" id="UP001485043">
    <property type="component" value="Unassembled WGS sequence"/>
</dbReference>
<feature type="binding site" evidence="7">
    <location>
        <position position="88"/>
    </location>
    <ligand>
        <name>Zn(2+)</name>
        <dbReference type="ChEBI" id="CHEBI:29105"/>
    </ligand>
</feature>
<name>A0AAW1T636_9CHLO</name>
<keyword evidence="5 8" id="KW-0456">Lyase</keyword>
<comment type="similarity">
    <text evidence="1 8">Belongs to the beta-class carbonic anhydrase family.</text>
</comment>
<evidence type="ECO:0000256" key="5">
    <source>
        <dbReference type="ARBA" id="ARBA00023239"/>
    </source>
</evidence>